<dbReference type="PANTHER" id="PTHR11078:SF3">
    <property type="entry name" value="ANTITERMINATION NUSB DOMAIN-CONTAINING PROTEIN"/>
    <property type="match status" value="1"/>
</dbReference>
<gene>
    <name evidence="6 9" type="primary">nusB</name>
    <name evidence="9" type="ORF">I6N98_01690</name>
</gene>
<dbReference type="RefSeq" id="WP_198571501.1">
    <property type="nucleotide sequence ID" value="NZ_CP066167.1"/>
</dbReference>
<evidence type="ECO:0000313" key="10">
    <source>
        <dbReference type="Proteomes" id="UP000596063"/>
    </source>
</evidence>
<accession>A0A7T4R496</accession>
<evidence type="ECO:0000256" key="5">
    <source>
        <dbReference type="ARBA" id="ARBA00023163"/>
    </source>
</evidence>
<dbReference type="Gene3D" id="1.10.940.10">
    <property type="entry name" value="NusB-like"/>
    <property type="match status" value="1"/>
</dbReference>
<dbReference type="GO" id="GO:0005829">
    <property type="term" value="C:cytosol"/>
    <property type="evidence" value="ECO:0007669"/>
    <property type="project" value="TreeGrafter"/>
</dbReference>
<dbReference type="PANTHER" id="PTHR11078">
    <property type="entry name" value="N UTILIZATION SUBSTANCE PROTEIN B-RELATED"/>
    <property type="match status" value="1"/>
</dbReference>
<comment type="similarity">
    <text evidence="1 6">Belongs to the NusB family.</text>
</comment>
<dbReference type="Pfam" id="PF01029">
    <property type="entry name" value="NusB"/>
    <property type="match status" value="1"/>
</dbReference>
<dbReference type="SUPFAM" id="SSF48013">
    <property type="entry name" value="NusB-like"/>
    <property type="match status" value="1"/>
</dbReference>
<evidence type="ECO:0000256" key="2">
    <source>
        <dbReference type="ARBA" id="ARBA00022814"/>
    </source>
</evidence>
<sequence length="166" mass="18639">MAAHRRKARHYALQALYQWQIARQALNDIEAQFLSDYDMANVDTDFLHELVHGIPAEITELQALFEPHLDRELDDLDPIELTLLRMGSYELLRRIDVPYKVAINETVNLAKRFGATDGFRYINGVLDKVAAEVRAVEVSAEKGAAKKNGAQKDNAAGDDAEQSSRS</sequence>
<dbReference type="EMBL" id="CP066167">
    <property type="protein sequence ID" value="QQD20025.1"/>
    <property type="molecule type" value="Genomic_DNA"/>
</dbReference>
<evidence type="ECO:0000259" key="8">
    <source>
        <dbReference type="Pfam" id="PF01029"/>
    </source>
</evidence>
<keyword evidence="3 6" id="KW-0694">RNA-binding</keyword>
<evidence type="ECO:0000256" key="3">
    <source>
        <dbReference type="ARBA" id="ARBA00022884"/>
    </source>
</evidence>
<feature type="domain" description="NusB/RsmB/TIM44" evidence="8">
    <location>
        <begin position="6"/>
        <end position="130"/>
    </location>
</feature>
<dbReference type="Proteomes" id="UP000596063">
    <property type="component" value="Chromosome"/>
</dbReference>
<dbReference type="InterPro" id="IPR006027">
    <property type="entry name" value="NusB_RsmB_TIM44"/>
</dbReference>
<keyword evidence="10" id="KW-1185">Reference proteome</keyword>
<dbReference type="AlphaFoldDB" id="A0A7T4R496"/>
<reference evidence="9 10" key="1">
    <citation type="submission" date="2020-12" db="EMBL/GenBank/DDBJ databases">
        <authorList>
            <person name="Shan Y."/>
        </authorList>
    </citation>
    <scope>NUCLEOTIDE SEQUENCE [LARGE SCALE GENOMIC DNA]</scope>
    <source>
        <strain evidence="10">csc3.9</strain>
    </source>
</reference>
<evidence type="ECO:0000256" key="6">
    <source>
        <dbReference type="HAMAP-Rule" id="MF_00073"/>
    </source>
</evidence>
<dbReference type="NCBIfam" id="TIGR01951">
    <property type="entry name" value="nusB"/>
    <property type="match status" value="1"/>
</dbReference>
<organism evidence="9 10">
    <name type="scientific">Spongiibacter nanhainus</name>
    <dbReference type="NCBI Taxonomy" id="2794344"/>
    <lineage>
        <taxon>Bacteria</taxon>
        <taxon>Pseudomonadati</taxon>
        <taxon>Pseudomonadota</taxon>
        <taxon>Gammaproteobacteria</taxon>
        <taxon>Cellvibrionales</taxon>
        <taxon>Spongiibacteraceae</taxon>
        <taxon>Spongiibacter</taxon>
    </lineage>
</organism>
<keyword evidence="4 6" id="KW-0805">Transcription regulation</keyword>
<feature type="compositionally biased region" description="Acidic residues" evidence="7">
    <location>
        <begin position="156"/>
        <end position="166"/>
    </location>
</feature>
<evidence type="ECO:0000313" key="9">
    <source>
        <dbReference type="EMBL" id="QQD20025.1"/>
    </source>
</evidence>
<keyword evidence="5 6" id="KW-0804">Transcription</keyword>
<dbReference type="GO" id="GO:0003723">
    <property type="term" value="F:RNA binding"/>
    <property type="evidence" value="ECO:0007669"/>
    <property type="project" value="UniProtKB-UniRule"/>
</dbReference>
<dbReference type="GO" id="GO:0006353">
    <property type="term" value="P:DNA-templated transcription termination"/>
    <property type="evidence" value="ECO:0007669"/>
    <property type="project" value="UniProtKB-UniRule"/>
</dbReference>
<dbReference type="InterPro" id="IPR011605">
    <property type="entry name" value="NusB_fam"/>
</dbReference>
<dbReference type="GO" id="GO:0031564">
    <property type="term" value="P:transcription antitermination"/>
    <property type="evidence" value="ECO:0007669"/>
    <property type="project" value="UniProtKB-KW"/>
</dbReference>
<dbReference type="InterPro" id="IPR035926">
    <property type="entry name" value="NusB-like_sf"/>
</dbReference>
<keyword evidence="2 6" id="KW-0889">Transcription antitermination</keyword>
<evidence type="ECO:0000256" key="4">
    <source>
        <dbReference type="ARBA" id="ARBA00023015"/>
    </source>
</evidence>
<protein>
    <recommendedName>
        <fullName evidence="6">Transcription antitermination protein NusB</fullName>
    </recommendedName>
    <alternativeName>
        <fullName evidence="6">Antitermination factor NusB</fullName>
    </alternativeName>
</protein>
<proteinExistence type="inferred from homology"/>
<dbReference type="KEGG" id="snan:I6N98_01690"/>
<feature type="region of interest" description="Disordered" evidence="7">
    <location>
        <begin position="140"/>
        <end position="166"/>
    </location>
</feature>
<dbReference type="HAMAP" id="MF_00073">
    <property type="entry name" value="NusB"/>
    <property type="match status" value="1"/>
</dbReference>
<name>A0A7T4R496_9GAMM</name>
<comment type="function">
    <text evidence="6">Involved in transcription antitermination. Required for transcription of ribosomal RNA (rRNA) genes. Binds specifically to the boxA antiterminator sequence of the ribosomal RNA (rrn) operons.</text>
</comment>
<evidence type="ECO:0000256" key="7">
    <source>
        <dbReference type="SAM" id="MobiDB-lite"/>
    </source>
</evidence>
<evidence type="ECO:0000256" key="1">
    <source>
        <dbReference type="ARBA" id="ARBA00005952"/>
    </source>
</evidence>